<evidence type="ECO:0000313" key="8">
    <source>
        <dbReference type="EMBL" id="KIW22184.1"/>
    </source>
</evidence>
<accession>A0A0D2CF41</accession>
<evidence type="ECO:0000259" key="7">
    <source>
        <dbReference type="Pfam" id="PF04082"/>
    </source>
</evidence>
<dbReference type="GO" id="GO:0000981">
    <property type="term" value="F:DNA-binding transcription factor activity, RNA polymerase II-specific"/>
    <property type="evidence" value="ECO:0007669"/>
    <property type="project" value="InterPro"/>
</dbReference>
<keyword evidence="5" id="KW-0862">Zinc</keyword>
<gene>
    <name evidence="8" type="ORF">PV07_12095</name>
</gene>
<dbReference type="PANTHER" id="PTHR40626">
    <property type="entry name" value="MIP31509P"/>
    <property type="match status" value="1"/>
</dbReference>
<dbReference type="GO" id="GO:0008270">
    <property type="term" value="F:zinc ion binding"/>
    <property type="evidence" value="ECO:0007669"/>
    <property type="project" value="UniProtKB-KW"/>
</dbReference>
<dbReference type="GeneID" id="27351289"/>
<evidence type="ECO:0000256" key="3">
    <source>
        <dbReference type="ARBA" id="ARBA00022737"/>
    </source>
</evidence>
<dbReference type="GO" id="GO:0005634">
    <property type="term" value="C:nucleus"/>
    <property type="evidence" value="ECO:0007669"/>
    <property type="project" value="UniProtKB-SubCell"/>
</dbReference>
<dbReference type="GO" id="GO:0000785">
    <property type="term" value="C:chromatin"/>
    <property type="evidence" value="ECO:0007669"/>
    <property type="project" value="TreeGrafter"/>
</dbReference>
<dbReference type="OrthoDB" id="654211at2759"/>
<feature type="domain" description="Xylanolytic transcriptional activator regulatory" evidence="7">
    <location>
        <begin position="175"/>
        <end position="346"/>
    </location>
</feature>
<evidence type="ECO:0000313" key="9">
    <source>
        <dbReference type="Proteomes" id="UP000054466"/>
    </source>
</evidence>
<dbReference type="HOGENOM" id="CLU_012538_1_1_1"/>
<dbReference type="Proteomes" id="UP000054466">
    <property type="component" value="Unassembled WGS sequence"/>
</dbReference>
<keyword evidence="9" id="KW-1185">Reference proteome</keyword>
<keyword evidence="4" id="KW-0863">Zinc-finger</keyword>
<evidence type="ECO:0000256" key="6">
    <source>
        <dbReference type="ARBA" id="ARBA00023242"/>
    </source>
</evidence>
<evidence type="ECO:0000256" key="4">
    <source>
        <dbReference type="ARBA" id="ARBA00022771"/>
    </source>
</evidence>
<dbReference type="GO" id="GO:0006351">
    <property type="term" value="P:DNA-templated transcription"/>
    <property type="evidence" value="ECO:0007669"/>
    <property type="project" value="InterPro"/>
</dbReference>
<evidence type="ECO:0000256" key="5">
    <source>
        <dbReference type="ARBA" id="ARBA00022833"/>
    </source>
</evidence>
<dbReference type="STRING" id="569365.A0A0D2CF41"/>
<dbReference type="PANTHER" id="PTHR40626:SF3">
    <property type="entry name" value="TRANSCRIPTION FACTOR WITH C2H2 AND ZN(2)-CYS(6) DNA BINDING DOMAIN (EUROFUNG)-RELATED"/>
    <property type="match status" value="1"/>
</dbReference>
<dbReference type="InterPro" id="IPR051059">
    <property type="entry name" value="VerF-like"/>
</dbReference>
<dbReference type="InterPro" id="IPR007219">
    <property type="entry name" value="XnlR_reg_dom"/>
</dbReference>
<name>A0A0D2CF41_9EURO</name>
<keyword evidence="6" id="KW-0539">Nucleus</keyword>
<dbReference type="VEuPathDB" id="FungiDB:PV07_12095"/>
<reference evidence="8 9" key="1">
    <citation type="submission" date="2015-01" db="EMBL/GenBank/DDBJ databases">
        <title>The Genome Sequence of Cladophialophora immunda CBS83496.</title>
        <authorList>
            <consortium name="The Broad Institute Genomics Platform"/>
            <person name="Cuomo C."/>
            <person name="de Hoog S."/>
            <person name="Gorbushina A."/>
            <person name="Stielow B."/>
            <person name="Teixiera M."/>
            <person name="Abouelleil A."/>
            <person name="Chapman S.B."/>
            <person name="Priest M."/>
            <person name="Young S.K."/>
            <person name="Wortman J."/>
            <person name="Nusbaum C."/>
            <person name="Birren B."/>
        </authorList>
    </citation>
    <scope>NUCLEOTIDE SEQUENCE [LARGE SCALE GENOMIC DNA]</scope>
    <source>
        <strain evidence="8 9">CBS 83496</strain>
    </source>
</reference>
<comment type="subcellular location">
    <subcellularLocation>
        <location evidence="1">Nucleus</location>
    </subcellularLocation>
</comment>
<dbReference type="RefSeq" id="XP_016242400.1">
    <property type="nucleotide sequence ID" value="XM_016399588.1"/>
</dbReference>
<dbReference type="CDD" id="cd12148">
    <property type="entry name" value="fungal_TF_MHR"/>
    <property type="match status" value="1"/>
</dbReference>
<evidence type="ECO:0000256" key="1">
    <source>
        <dbReference type="ARBA" id="ARBA00004123"/>
    </source>
</evidence>
<keyword evidence="3" id="KW-0677">Repeat</keyword>
<dbReference type="GO" id="GO:0000978">
    <property type="term" value="F:RNA polymerase II cis-regulatory region sequence-specific DNA binding"/>
    <property type="evidence" value="ECO:0007669"/>
    <property type="project" value="InterPro"/>
</dbReference>
<sequence>MSLVAYPPLPIFDLDTDPARSFPFLLEFTKDLSLPHSFENGRVVGSSPFAFREPGLWNYVDVDLDNLMFSELGDLTASEQYVEQPVSFDIEHYSLEGPLHEGEFLFPPFDSTVSLDGAQTWKYDPLAMKAFEIVQAIERSAHSPKTDSPNISECSTSTEMSCTNFFSPHQLRKFLDTYWERWYPNWPTIHRPLFDPLRTPSFLIAAMAIMGACHSQEPQERANSKFWANVVEKFVFEELEQIEAETFKVDQRHTIQLLQAACIMCIYQHWNGTKASKKRIRRQRFMTLVSVCRDVGISRATHRDYRFISQADFDWRSFVETEEMIRTFIWIYMIDTAFVIFNNFPPRMVLGELRMDVASPERCFQASSAEECFLGIQWWLCKTQRKQAQTPSSLLDFIRAFCRDEIDASFTDIYAHEAYMNYFAVTSALHVLMFNMGNGIIDDIKQRLGPVRRGLKNWRAVWNRRLAIDRSNKGTIASFDISIEPETEACGSQDELNIVTRTDHELCHSEDWRRPGFWRHASEYWLLCRVFLERMESTQKGLEAAENLSGQGSARSRVESKILARYDETDMEELHRFLLICAGK</sequence>
<keyword evidence="2" id="KW-0479">Metal-binding</keyword>
<dbReference type="EMBL" id="KN847047">
    <property type="protein sequence ID" value="KIW22184.1"/>
    <property type="molecule type" value="Genomic_DNA"/>
</dbReference>
<dbReference type="Pfam" id="PF04082">
    <property type="entry name" value="Fungal_trans"/>
    <property type="match status" value="1"/>
</dbReference>
<organism evidence="8 9">
    <name type="scientific">Cladophialophora immunda</name>
    <dbReference type="NCBI Taxonomy" id="569365"/>
    <lineage>
        <taxon>Eukaryota</taxon>
        <taxon>Fungi</taxon>
        <taxon>Dikarya</taxon>
        <taxon>Ascomycota</taxon>
        <taxon>Pezizomycotina</taxon>
        <taxon>Eurotiomycetes</taxon>
        <taxon>Chaetothyriomycetidae</taxon>
        <taxon>Chaetothyriales</taxon>
        <taxon>Herpotrichiellaceae</taxon>
        <taxon>Cladophialophora</taxon>
    </lineage>
</organism>
<dbReference type="AlphaFoldDB" id="A0A0D2CF41"/>
<evidence type="ECO:0000256" key="2">
    <source>
        <dbReference type="ARBA" id="ARBA00022723"/>
    </source>
</evidence>
<protein>
    <recommendedName>
        <fullName evidence="7">Xylanolytic transcriptional activator regulatory domain-containing protein</fullName>
    </recommendedName>
</protein>
<proteinExistence type="predicted"/>